<accession>A0A2H4J4C2</accession>
<dbReference type="EMBL" id="MF417901">
    <property type="protein sequence ID" value="ASN70074.1"/>
    <property type="molecule type" value="Genomic_DNA"/>
</dbReference>
<proteinExistence type="predicted"/>
<reference evidence="1" key="1">
    <citation type="submission" date="2017-06" db="EMBL/GenBank/DDBJ databases">
        <title>Novel phages from South African skin metaviromes.</title>
        <authorList>
            <person name="van Zyl L.J."/>
            <person name="Abrahams Y."/>
            <person name="Stander E.A."/>
            <person name="Kirby B.M."/>
            <person name="Clavaud C."/>
            <person name="Farcet C."/>
            <person name="Breton L."/>
            <person name="Trindade M.I."/>
        </authorList>
    </citation>
    <scope>NUCLEOTIDE SEQUENCE</scope>
</reference>
<name>A0A2H4J4C2_9CAUD</name>
<protein>
    <submittedName>
        <fullName evidence="1">Uncharacterized protein</fullName>
    </submittedName>
</protein>
<gene>
    <name evidence="1" type="ORF">9S1_15</name>
</gene>
<evidence type="ECO:0000313" key="1">
    <source>
        <dbReference type="EMBL" id="ASN70074.1"/>
    </source>
</evidence>
<sequence length="117" mass="13569">MAEPTLEELVAFMKKHGAEKVDSITDEKSAIKHFRATSRVYKQERDSLLKQRDELINDMAETKKKAKAFDEIVKVLASISKEIVEYPGDNDKQKEVIYKRWDELFGPMKILEVDHEG</sequence>
<organism evidence="1">
    <name type="scientific">uncultured Caudovirales phage</name>
    <dbReference type="NCBI Taxonomy" id="2100421"/>
    <lineage>
        <taxon>Viruses</taxon>
        <taxon>Duplodnaviria</taxon>
        <taxon>Heunggongvirae</taxon>
        <taxon>Uroviricota</taxon>
        <taxon>Caudoviricetes</taxon>
        <taxon>Peduoviridae</taxon>
        <taxon>Maltschvirus</taxon>
        <taxon>Maltschvirus maltsch</taxon>
    </lineage>
</organism>